<dbReference type="GO" id="GO:0000145">
    <property type="term" value="C:exocyst"/>
    <property type="evidence" value="ECO:0007669"/>
    <property type="project" value="InterPro"/>
</dbReference>
<dbReference type="Gene3D" id="1.10.357.70">
    <property type="entry name" value="Exocyst complex component Sec6, C-terminal domain"/>
    <property type="match status" value="1"/>
</dbReference>
<name>A0A9P5VQJ5_9FUNG</name>
<dbReference type="PANTHER" id="PTHR21292">
    <property type="entry name" value="EXOCYST COMPLEX COMPONENT SEC6-RELATED"/>
    <property type="match status" value="1"/>
</dbReference>
<dbReference type="GO" id="GO:0000149">
    <property type="term" value="F:SNARE binding"/>
    <property type="evidence" value="ECO:0007669"/>
    <property type="project" value="TreeGrafter"/>
</dbReference>
<evidence type="ECO:0000313" key="6">
    <source>
        <dbReference type="Proteomes" id="UP000696485"/>
    </source>
</evidence>
<sequence>MVDAKSVISISPDAKVAIISAMLKHPDDLSTLTALRQKLIREKAIVDQQLKIGVQNQMEETKEALDILGTTKEQVLGVRANMKNIDSLCKDAQGLITDYSRIRKISQTHQNFVAAQTLVNNFKELHQDLDMITARMREDKRNILGPAPNLLMNHYQLFKLEELRNTTLHQARDEPLDVKVTLKQYFGRLDKVMEEFEEYLWELSRNMIELIKQKQGSVIVRVIKIIEAEESADAKAVITTTKSERRVSRQNLGGKKVEKPPRTVKSLRSKFFDVLHDEVSRKFALLLEKVDKEPMECLDATDFVFSDLALVYDDLEPRSPSNYKIFPFFVLEYHRHVYELANKIVNSPDLDGGLILHLLRWVREYYANIYRQLGVPEELLEPQLLDGNEQGLLDDYLKLVRNSLTEWTNNMMNTATKEFTDRENPPEQDKDRLYNMQTAALLFEMVNQQLSIAADSQQAKIMEQVVGECIQVMKDYQSKWKALITAEKRRQIEMTGAPPEGLAEYIMAATNDQIKCAEFTDSMMKRIRSENMIRNAKSLETVEEKLNVTMDDFFDVATHGANALLDLAFNDIREPISKLHLASWYDEDPMGLIVATFKDYNDDFRAHLNDYMFNKLVDWMLERLMIAQIDALRNRGTKLKYPVCKDRLQKDRALVYNFFNEYKPANDLEQDFDAIEQLHEFACSAKRSAYLNFYQMKRVYHDLPISLVEDILAKRDDLDRSGIREIMDPIKEKFKDKDPNDANRSPTIFSKVKQ</sequence>
<reference evidence="5" key="1">
    <citation type="journal article" date="2020" name="Fungal Divers.">
        <title>Resolving the Mortierellaceae phylogeny through synthesis of multi-gene phylogenetics and phylogenomics.</title>
        <authorList>
            <person name="Vandepol N."/>
            <person name="Liber J."/>
            <person name="Desiro A."/>
            <person name="Na H."/>
            <person name="Kennedy M."/>
            <person name="Barry K."/>
            <person name="Grigoriev I.V."/>
            <person name="Miller A.N."/>
            <person name="O'Donnell K."/>
            <person name="Stajich J.E."/>
            <person name="Bonito G."/>
        </authorList>
    </citation>
    <scope>NUCLEOTIDE SEQUENCE</scope>
    <source>
        <strain evidence="5">NVP1</strain>
    </source>
</reference>
<evidence type="ECO:0000256" key="2">
    <source>
        <dbReference type="ARBA" id="ARBA00022448"/>
    </source>
</evidence>
<evidence type="ECO:0000256" key="3">
    <source>
        <dbReference type="ARBA" id="ARBA00022483"/>
    </source>
</evidence>
<dbReference type="InterPro" id="IPR010326">
    <property type="entry name" value="EXOC3/Sec6"/>
</dbReference>
<evidence type="ECO:0000256" key="4">
    <source>
        <dbReference type="SAM" id="MobiDB-lite"/>
    </source>
</evidence>
<accession>A0A9P5VQJ5</accession>
<keyword evidence="2" id="KW-0813">Transport</keyword>
<keyword evidence="6" id="KW-1185">Reference proteome</keyword>
<organism evidence="5 6">
    <name type="scientific">Podila minutissima</name>
    <dbReference type="NCBI Taxonomy" id="64525"/>
    <lineage>
        <taxon>Eukaryota</taxon>
        <taxon>Fungi</taxon>
        <taxon>Fungi incertae sedis</taxon>
        <taxon>Mucoromycota</taxon>
        <taxon>Mortierellomycotina</taxon>
        <taxon>Mortierellomycetes</taxon>
        <taxon>Mortierellales</taxon>
        <taxon>Mortierellaceae</taxon>
        <taxon>Podila</taxon>
    </lineage>
</organism>
<protein>
    <submittedName>
        <fullName evidence="5">SNARE-binding exocyst subunit S6</fullName>
    </submittedName>
</protein>
<dbReference type="Proteomes" id="UP000696485">
    <property type="component" value="Unassembled WGS sequence"/>
</dbReference>
<dbReference type="InterPro" id="IPR042532">
    <property type="entry name" value="EXOC3/Sec6_C"/>
</dbReference>
<comment type="caution">
    <text evidence="5">The sequence shown here is derived from an EMBL/GenBank/DDBJ whole genome shotgun (WGS) entry which is preliminary data.</text>
</comment>
<gene>
    <name evidence="5" type="primary">SEC6</name>
    <name evidence="5" type="ORF">BG006_006778</name>
</gene>
<dbReference type="Gene3D" id="1.10.357.50">
    <property type="match status" value="1"/>
</dbReference>
<feature type="region of interest" description="Disordered" evidence="4">
    <location>
        <begin position="732"/>
        <end position="754"/>
    </location>
</feature>
<keyword evidence="3" id="KW-0268">Exocytosis</keyword>
<proteinExistence type="inferred from homology"/>
<dbReference type="PANTHER" id="PTHR21292:SF1">
    <property type="entry name" value="EXOCYST COMPLEX COMPONENT 3"/>
    <property type="match status" value="1"/>
</dbReference>
<feature type="compositionally biased region" description="Basic and acidic residues" evidence="4">
    <location>
        <begin position="732"/>
        <end position="741"/>
    </location>
</feature>
<comment type="similarity">
    <text evidence="1">Belongs to the SEC6 family.</text>
</comment>
<dbReference type="Pfam" id="PF06046">
    <property type="entry name" value="Sec6"/>
    <property type="match status" value="1"/>
</dbReference>
<dbReference type="GO" id="GO:0051601">
    <property type="term" value="P:exocyst localization"/>
    <property type="evidence" value="ECO:0007669"/>
    <property type="project" value="TreeGrafter"/>
</dbReference>
<dbReference type="GO" id="GO:0006887">
    <property type="term" value="P:exocytosis"/>
    <property type="evidence" value="ECO:0007669"/>
    <property type="project" value="UniProtKB-KW"/>
</dbReference>
<evidence type="ECO:0000256" key="1">
    <source>
        <dbReference type="ARBA" id="ARBA00009447"/>
    </source>
</evidence>
<dbReference type="AlphaFoldDB" id="A0A9P5VQJ5"/>
<evidence type="ECO:0000313" key="5">
    <source>
        <dbReference type="EMBL" id="KAF9336963.1"/>
    </source>
</evidence>
<dbReference type="EMBL" id="JAAAUY010000041">
    <property type="protein sequence ID" value="KAF9336963.1"/>
    <property type="molecule type" value="Genomic_DNA"/>
</dbReference>